<evidence type="ECO:0000313" key="1">
    <source>
        <dbReference type="EMBL" id="KII67248.1"/>
    </source>
</evidence>
<gene>
    <name evidence="1" type="ORF">RF11_05698</name>
</gene>
<dbReference type="EMBL" id="JWZT01003267">
    <property type="protein sequence ID" value="KII67248.1"/>
    <property type="molecule type" value="Genomic_DNA"/>
</dbReference>
<dbReference type="AlphaFoldDB" id="A0A0C2JDK3"/>
<name>A0A0C2JDK3_THEKT</name>
<proteinExistence type="predicted"/>
<accession>A0A0C2JDK3</accession>
<keyword evidence="2" id="KW-1185">Reference proteome</keyword>
<evidence type="ECO:0000313" key="2">
    <source>
        <dbReference type="Proteomes" id="UP000031668"/>
    </source>
</evidence>
<protein>
    <submittedName>
        <fullName evidence="1">Uncharacterized protein</fullName>
    </submittedName>
</protein>
<comment type="caution">
    <text evidence="1">The sequence shown here is derived from an EMBL/GenBank/DDBJ whole genome shotgun (WGS) entry which is preliminary data.</text>
</comment>
<reference evidence="1 2" key="1">
    <citation type="journal article" date="2014" name="Genome Biol. Evol.">
        <title>The genome of the myxosporean Thelohanellus kitauei shows adaptations to nutrient acquisition within its fish host.</title>
        <authorList>
            <person name="Yang Y."/>
            <person name="Xiong J."/>
            <person name="Zhou Z."/>
            <person name="Huo F."/>
            <person name="Miao W."/>
            <person name="Ran C."/>
            <person name="Liu Y."/>
            <person name="Zhang J."/>
            <person name="Feng J."/>
            <person name="Wang M."/>
            <person name="Wang M."/>
            <person name="Wang L."/>
            <person name="Yao B."/>
        </authorList>
    </citation>
    <scope>NUCLEOTIDE SEQUENCE [LARGE SCALE GENOMIC DNA]</scope>
    <source>
        <strain evidence="1">Wuqing</strain>
    </source>
</reference>
<organism evidence="1 2">
    <name type="scientific">Thelohanellus kitauei</name>
    <name type="common">Myxosporean</name>
    <dbReference type="NCBI Taxonomy" id="669202"/>
    <lineage>
        <taxon>Eukaryota</taxon>
        <taxon>Metazoa</taxon>
        <taxon>Cnidaria</taxon>
        <taxon>Myxozoa</taxon>
        <taxon>Myxosporea</taxon>
        <taxon>Bivalvulida</taxon>
        <taxon>Platysporina</taxon>
        <taxon>Myxobolidae</taxon>
        <taxon>Thelohanellus</taxon>
    </lineage>
</organism>
<dbReference type="Proteomes" id="UP000031668">
    <property type="component" value="Unassembled WGS sequence"/>
</dbReference>
<sequence>MTIEVKLLYHWNPSQYWNAAKYYQLENIGEKSNSTLKISNNKHNQKIDIFIYLSIHKSQQPFTEFQLSLNKIPKNHRRLIFDQYLIAAVDLPFTNDCINV</sequence>